<dbReference type="Proteomes" id="UP001589776">
    <property type="component" value="Unassembled WGS sequence"/>
</dbReference>
<reference evidence="6 7" key="1">
    <citation type="submission" date="2024-09" db="EMBL/GenBank/DDBJ databases">
        <authorList>
            <person name="Sun Q."/>
            <person name="Mori K."/>
        </authorList>
    </citation>
    <scope>NUCLEOTIDE SEQUENCE [LARGE SCALE GENOMIC DNA]</scope>
    <source>
        <strain evidence="6 7">CCM 7759</strain>
    </source>
</reference>
<keyword evidence="3" id="KW-0238">DNA-binding</keyword>
<dbReference type="EMBL" id="JBHLWN010000014">
    <property type="protein sequence ID" value="MFC0211257.1"/>
    <property type="molecule type" value="Genomic_DNA"/>
</dbReference>
<dbReference type="InterPro" id="IPR000847">
    <property type="entry name" value="LysR_HTH_N"/>
</dbReference>
<evidence type="ECO:0000256" key="4">
    <source>
        <dbReference type="ARBA" id="ARBA00023163"/>
    </source>
</evidence>
<dbReference type="PRINTS" id="PR00039">
    <property type="entry name" value="HTHLYSR"/>
</dbReference>
<keyword evidence="2" id="KW-0805">Transcription regulation</keyword>
<feature type="domain" description="HTH lysR-type" evidence="5">
    <location>
        <begin position="1"/>
        <end position="58"/>
    </location>
</feature>
<dbReference type="InterPro" id="IPR036390">
    <property type="entry name" value="WH_DNA-bd_sf"/>
</dbReference>
<name>A0ABV6DF36_9BACL</name>
<evidence type="ECO:0000256" key="3">
    <source>
        <dbReference type="ARBA" id="ARBA00023125"/>
    </source>
</evidence>
<dbReference type="Pfam" id="PF00126">
    <property type="entry name" value="HTH_1"/>
    <property type="match status" value="1"/>
</dbReference>
<dbReference type="PROSITE" id="PS50931">
    <property type="entry name" value="HTH_LYSR"/>
    <property type="match status" value="1"/>
</dbReference>
<protein>
    <submittedName>
        <fullName evidence="6">LysR family transcriptional regulator</fullName>
    </submittedName>
</protein>
<dbReference type="SUPFAM" id="SSF53850">
    <property type="entry name" value="Periplasmic binding protein-like II"/>
    <property type="match status" value="1"/>
</dbReference>
<dbReference type="PANTHER" id="PTHR30419">
    <property type="entry name" value="HTH-TYPE TRANSCRIPTIONAL REGULATOR YBHD"/>
    <property type="match status" value="1"/>
</dbReference>
<comment type="caution">
    <text evidence="6">The sequence shown here is derived from an EMBL/GenBank/DDBJ whole genome shotgun (WGS) entry which is preliminary data.</text>
</comment>
<dbReference type="RefSeq" id="WP_377468196.1">
    <property type="nucleotide sequence ID" value="NZ_JBHLWN010000014.1"/>
</dbReference>
<dbReference type="Pfam" id="PF03466">
    <property type="entry name" value="LysR_substrate"/>
    <property type="match status" value="1"/>
</dbReference>
<organism evidence="6 7">
    <name type="scientific">Paenibacillus chartarius</name>
    <dbReference type="NCBI Taxonomy" id="747481"/>
    <lineage>
        <taxon>Bacteria</taxon>
        <taxon>Bacillati</taxon>
        <taxon>Bacillota</taxon>
        <taxon>Bacilli</taxon>
        <taxon>Bacillales</taxon>
        <taxon>Paenibacillaceae</taxon>
        <taxon>Paenibacillus</taxon>
    </lineage>
</organism>
<evidence type="ECO:0000256" key="1">
    <source>
        <dbReference type="ARBA" id="ARBA00009437"/>
    </source>
</evidence>
<evidence type="ECO:0000313" key="6">
    <source>
        <dbReference type="EMBL" id="MFC0211257.1"/>
    </source>
</evidence>
<evidence type="ECO:0000313" key="7">
    <source>
        <dbReference type="Proteomes" id="UP001589776"/>
    </source>
</evidence>
<proteinExistence type="inferred from homology"/>
<comment type="similarity">
    <text evidence="1">Belongs to the LysR transcriptional regulatory family.</text>
</comment>
<keyword evidence="7" id="KW-1185">Reference proteome</keyword>
<gene>
    <name evidence="6" type="ORF">ACFFK0_02135</name>
</gene>
<dbReference type="PANTHER" id="PTHR30419:SF8">
    <property type="entry name" value="NITROGEN ASSIMILATION TRANSCRIPTIONAL ACTIVATOR-RELATED"/>
    <property type="match status" value="1"/>
</dbReference>
<sequence>MQIEQLETIIEVAKTGSLTQASRNLHVTLSAVSQSISGLETELGVTLFTRSRQGAAPTAEGLVIIRKAYEVVSKVQELRDEASGFSNTQTGELRLATIPGPLSLYLDALISFKKEYPHINVEVVEKGTQEIIDDIRHNKIDLGVIILSEQLIGNLNGLTTGKLLEGKMVACVGKTSPLSLKRSITPAELRKQSLVLYNDEYVKRYMEQFQETYGKVNILFTTNSIEAIFRVLKEQNVATVGLDFSLVMNQEAAEADLVVLDLEVADPEPIYLGYVRAEEKRFSKAERIFINKLNYELTKG</sequence>
<dbReference type="Gene3D" id="3.40.190.290">
    <property type="match status" value="1"/>
</dbReference>
<dbReference type="InterPro" id="IPR036388">
    <property type="entry name" value="WH-like_DNA-bd_sf"/>
</dbReference>
<dbReference type="CDD" id="cd05466">
    <property type="entry name" value="PBP2_LTTR_substrate"/>
    <property type="match status" value="1"/>
</dbReference>
<dbReference type="SUPFAM" id="SSF46785">
    <property type="entry name" value="Winged helix' DNA-binding domain"/>
    <property type="match status" value="1"/>
</dbReference>
<evidence type="ECO:0000256" key="2">
    <source>
        <dbReference type="ARBA" id="ARBA00023015"/>
    </source>
</evidence>
<accession>A0ABV6DF36</accession>
<dbReference type="Gene3D" id="1.10.10.10">
    <property type="entry name" value="Winged helix-like DNA-binding domain superfamily/Winged helix DNA-binding domain"/>
    <property type="match status" value="1"/>
</dbReference>
<keyword evidence="4" id="KW-0804">Transcription</keyword>
<dbReference type="InterPro" id="IPR050950">
    <property type="entry name" value="HTH-type_LysR_regulators"/>
</dbReference>
<dbReference type="InterPro" id="IPR005119">
    <property type="entry name" value="LysR_subst-bd"/>
</dbReference>
<evidence type="ECO:0000259" key="5">
    <source>
        <dbReference type="PROSITE" id="PS50931"/>
    </source>
</evidence>